<dbReference type="AlphaFoldDB" id="A0AAV6UGP9"/>
<accession>A0AAV6UGP9</accession>
<name>A0AAV6UGP9_9ARAC</name>
<feature type="transmembrane region" description="Helical" evidence="1">
    <location>
        <begin position="244"/>
        <end position="270"/>
    </location>
</feature>
<evidence type="ECO:0000313" key="3">
    <source>
        <dbReference type="Proteomes" id="UP000827092"/>
    </source>
</evidence>
<comment type="caution">
    <text evidence="2">The sequence shown here is derived from an EMBL/GenBank/DDBJ whole genome shotgun (WGS) entry which is preliminary data.</text>
</comment>
<evidence type="ECO:0000313" key="2">
    <source>
        <dbReference type="EMBL" id="KAG8183379.1"/>
    </source>
</evidence>
<keyword evidence="3" id="KW-1185">Reference proteome</keyword>
<keyword evidence="1" id="KW-0472">Membrane</keyword>
<protein>
    <recommendedName>
        <fullName evidence="4">Gustatory receptor</fullName>
    </recommendedName>
</protein>
<gene>
    <name evidence="2" type="ORF">JTE90_008281</name>
</gene>
<sequence length="358" mass="41395">MEFESETKIIISSFGLIGIAFYGQHRFLKPSCYIKVGLKVFAEFMFTLFVLYNILSTNFYFRSVNPLFVVSKAMMSLSILLLRLTILYKRKQILELITSLHKFLETYQKKPYKSNKKLLVCACLINVCVPLVGTTIFTVFYIKDYEDIEEDLKPDLLGLCSRRFHCERPLVFLINIIHALHCFVTPSVCMTLFIFLYDTYQNALEQMLAEAALSLNSSLSLHNMSRTIGIVLKAAKVHKKIESVLSLSIFAIYVLVFVNFLNVMLVSFTYSDHPKSLFRLSGYCIIFLWTLSSFFKLTLTGSRLVEICEKWRIQQQEIVHNCATQRYKTDFDILANCWFFVFPTRSSFTAGNFGLTEV</sequence>
<reference evidence="2 3" key="1">
    <citation type="journal article" date="2022" name="Nat. Ecol. Evol.">
        <title>A masculinizing supergene underlies an exaggerated male reproductive morph in a spider.</title>
        <authorList>
            <person name="Hendrickx F."/>
            <person name="De Corte Z."/>
            <person name="Sonet G."/>
            <person name="Van Belleghem S.M."/>
            <person name="Kostlbacher S."/>
            <person name="Vangestel C."/>
        </authorList>
    </citation>
    <scope>NUCLEOTIDE SEQUENCE [LARGE SCALE GENOMIC DNA]</scope>
    <source>
        <strain evidence="2">W744_W776</strain>
    </source>
</reference>
<feature type="transmembrane region" description="Helical" evidence="1">
    <location>
        <begin position="36"/>
        <end position="55"/>
    </location>
</feature>
<organism evidence="2 3">
    <name type="scientific">Oedothorax gibbosus</name>
    <dbReference type="NCBI Taxonomy" id="931172"/>
    <lineage>
        <taxon>Eukaryota</taxon>
        <taxon>Metazoa</taxon>
        <taxon>Ecdysozoa</taxon>
        <taxon>Arthropoda</taxon>
        <taxon>Chelicerata</taxon>
        <taxon>Arachnida</taxon>
        <taxon>Araneae</taxon>
        <taxon>Araneomorphae</taxon>
        <taxon>Entelegynae</taxon>
        <taxon>Araneoidea</taxon>
        <taxon>Linyphiidae</taxon>
        <taxon>Erigoninae</taxon>
        <taxon>Oedothorax</taxon>
    </lineage>
</organism>
<feature type="transmembrane region" description="Helical" evidence="1">
    <location>
        <begin position="118"/>
        <end position="142"/>
    </location>
</feature>
<evidence type="ECO:0000256" key="1">
    <source>
        <dbReference type="SAM" id="Phobius"/>
    </source>
</evidence>
<dbReference type="Proteomes" id="UP000827092">
    <property type="component" value="Unassembled WGS sequence"/>
</dbReference>
<feature type="transmembrane region" description="Helical" evidence="1">
    <location>
        <begin position="276"/>
        <end position="295"/>
    </location>
</feature>
<evidence type="ECO:0008006" key="4">
    <source>
        <dbReference type="Google" id="ProtNLM"/>
    </source>
</evidence>
<keyword evidence="1" id="KW-0812">Transmembrane</keyword>
<keyword evidence="1" id="KW-1133">Transmembrane helix</keyword>
<proteinExistence type="predicted"/>
<dbReference type="EMBL" id="JAFNEN010000419">
    <property type="protein sequence ID" value="KAG8183379.1"/>
    <property type="molecule type" value="Genomic_DNA"/>
</dbReference>
<feature type="transmembrane region" description="Helical" evidence="1">
    <location>
        <begin position="67"/>
        <end position="86"/>
    </location>
</feature>
<feature type="transmembrane region" description="Helical" evidence="1">
    <location>
        <begin position="172"/>
        <end position="197"/>
    </location>
</feature>